<keyword evidence="3 5" id="KW-0698">rRNA processing</keyword>
<comment type="subunit">
    <text evidence="5">Binds ribosomal protein uS19.</text>
</comment>
<evidence type="ECO:0000256" key="4">
    <source>
        <dbReference type="ARBA" id="ARBA00023186"/>
    </source>
</evidence>
<dbReference type="NCBIfam" id="TIGR02273">
    <property type="entry name" value="16S_RimM"/>
    <property type="match status" value="1"/>
</dbReference>
<dbReference type="OrthoDB" id="9810331at2"/>
<dbReference type="PANTHER" id="PTHR33692:SF1">
    <property type="entry name" value="RIBOSOME MATURATION FACTOR RIMM"/>
    <property type="match status" value="1"/>
</dbReference>
<dbReference type="GO" id="GO:0042274">
    <property type="term" value="P:ribosomal small subunit biogenesis"/>
    <property type="evidence" value="ECO:0007669"/>
    <property type="project" value="UniProtKB-UniRule"/>
</dbReference>
<comment type="similarity">
    <text evidence="5">Belongs to the RimM family.</text>
</comment>
<dbReference type="InterPro" id="IPR011033">
    <property type="entry name" value="PRC_barrel-like_sf"/>
</dbReference>
<dbReference type="GO" id="GO:0005840">
    <property type="term" value="C:ribosome"/>
    <property type="evidence" value="ECO:0007669"/>
    <property type="project" value="InterPro"/>
</dbReference>
<dbReference type="InterPro" id="IPR002676">
    <property type="entry name" value="RimM_N"/>
</dbReference>
<evidence type="ECO:0000313" key="9">
    <source>
        <dbReference type="Proteomes" id="UP000009315"/>
    </source>
</evidence>
<dbReference type="SUPFAM" id="SSF50346">
    <property type="entry name" value="PRC-barrel domain"/>
    <property type="match status" value="1"/>
</dbReference>
<reference evidence="8 9" key="1">
    <citation type="journal article" date="2013" name="Genome Announc.">
        <title>Genome Sequence of the Sulfate-Reducing Bacterium Desulfotomaculum hydrothermale Lam5(T).</title>
        <authorList>
            <person name="Amin O."/>
            <person name="Fardeau M.L."/>
            <person name="Valette O."/>
            <person name="Hirschler-Rea A."/>
            <person name="Barbe V."/>
            <person name="Medigue C."/>
            <person name="Vacherie B."/>
            <person name="Ollivier B."/>
            <person name="Bertin P.N."/>
            <person name="Dolla A."/>
        </authorList>
    </citation>
    <scope>NUCLEOTIDE SEQUENCE [LARGE SCALE GENOMIC DNA]</scope>
    <source>
        <strain evidence="9">Lam5 / DSM 18033</strain>
    </source>
</reference>
<dbReference type="InterPro" id="IPR036976">
    <property type="entry name" value="RimM_N_sf"/>
</dbReference>
<accession>K8DZG4</accession>
<evidence type="ECO:0000256" key="1">
    <source>
        <dbReference type="ARBA" id="ARBA00022490"/>
    </source>
</evidence>
<dbReference type="Pfam" id="PF01782">
    <property type="entry name" value="RimM"/>
    <property type="match status" value="1"/>
</dbReference>
<feature type="domain" description="RimM N-terminal" evidence="6">
    <location>
        <begin position="7"/>
        <end position="87"/>
    </location>
</feature>
<evidence type="ECO:0000313" key="8">
    <source>
        <dbReference type="EMBL" id="CCO08477.1"/>
    </source>
</evidence>
<evidence type="ECO:0000259" key="6">
    <source>
        <dbReference type="Pfam" id="PF01782"/>
    </source>
</evidence>
<dbReference type="Gene3D" id="2.40.30.60">
    <property type="entry name" value="RimM"/>
    <property type="match status" value="1"/>
</dbReference>
<evidence type="ECO:0000259" key="7">
    <source>
        <dbReference type="Pfam" id="PF24986"/>
    </source>
</evidence>
<keyword evidence="9" id="KW-1185">Reference proteome</keyword>
<dbReference type="EMBL" id="CAOS01000011">
    <property type="protein sequence ID" value="CCO08477.1"/>
    <property type="molecule type" value="Genomic_DNA"/>
</dbReference>
<dbReference type="HAMAP" id="MF_00014">
    <property type="entry name" value="Ribosome_mat_RimM"/>
    <property type="match status" value="1"/>
</dbReference>
<comment type="caution">
    <text evidence="8">The sequence shown here is derived from an EMBL/GenBank/DDBJ whole genome shotgun (WGS) entry which is preliminary data.</text>
</comment>
<keyword evidence="4 5" id="KW-0143">Chaperone</keyword>
<dbReference type="eggNOG" id="COG0806">
    <property type="taxonomic scope" value="Bacteria"/>
</dbReference>
<dbReference type="InterPro" id="IPR056792">
    <property type="entry name" value="PRC_RimM"/>
</dbReference>
<feature type="domain" description="Ribosome maturation factor RimM PRC barrel" evidence="7">
    <location>
        <begin position="101"/>
        <end position="168"/>
    </location>
</feature>
<dbReference type="InterPro" id="IPR011961">
    <property type="entry name" value="RimM"/>
</dbReference>
<dbReference type="GO" id="GO:0043022">
    <property type="term" value="F:ribosome binding"/>
    <property type="evidence" value="ECO:0007669"/>
    <property type="project" value="InterPro"/>
</dbReference>
<dbReference type="AlphaFoldDB" id="K8DZG4"/>
<dbReference type="GO" id="GO:0006364">
    <property type="term" value="P:rRNA processing"/>
    <property type="evidence" value="ECO:0007669"/>
    <property type="project" value="UniProtKB-UniRule"/>
</dbReference>
<keyword evidence="1 5" id="KW-0963">Cytoplasm</keyword>
<evidence type="ECO:0000256" key="5">
    <source>
        <dbReference type="HAMAP-Rule" id="MF_00014"/>
    </source>
</evidence>
<comment type="subcellular location">
    <subcellularLocation>
        <location evidence="5">Cytoplasm</location>
    </subcellularLocation>
</comment>
<evidence type="ECO:0000256" key="2">
    <source>
        <dbReference type="ARBA" id="ARBA00022517"/>
    </source>
</evidence>
<dbReference type="STRING" id="1121428.DESHY_40027"/>
<proteinExistence type="inferred from homology"/>
<dbReference type="Pfam" id="PF24986">
    <property type="entry name" value="PRC_RimM"/>
    <property type="match status" value="1"/>
</dbReference>
<evidence type="ECO:0000256" key="3">
    <source>
        <dbReference type="ARBA" id="ARBA00022552"/>
    </source>
</evidence>
<dbReference type="InterPro" id="IPR009000">
    <property type="entry name" value="Transl_B-barrel_sf"/>
</dbReference>
<sequence>MTEQFITVGEIVNTQGHRGEVRVLPATDFPERFAVNKKLILFLNNQRSCLTIEKVWQHKQFIILKFAEITDMTAAEKLKGGLLQVTPEELMPLPEDRYYIFQIIGLKVIDKEVGELGQVVQVLQTGANDVYVVKPPQGKEILIPAIKSVVKKIDVSGGRMEVELPEGLI</sequence>
<dbReference type="Proteomes" id="UP000009315">
    <property type="component" value="Unassembled WGS sequence"/>
</dbReference>
<gene>
    <name evidence="5 8" type="primary">rimM</name>
    <name evidence="8" type="ORF">DESHY_40027</name>
</gene>
<dbReference type="PANTHER" id="PTHR33692">
    <property type="entry name" value="RIBOSOME MATURATION FACTOR RIMM"/>
    <property type="match status" value="1"/>
</dbReference>
<comment type="function">
    <text evidence="5">An accessory protein needed during the final step in the assembly of 30S ribosomal subunit, possibly for assembly of the head region. Essential for efficient processing of 16S rRNA. May be needed both before and after RbfA during the maturation of 16S rRNA. It has affinity for free ribosomal 30S subunits but not for 70S ribosomes.</text>
</comment>
<dbReference type="GO" id="GO:0005737">
    <property type="term" value="C:cytoplasm"/>
    <property type="evidence" value="ECO:0007669"/>
    <property type="project" value="UniProtKB-SubCell"/>
</dbReference>
<comment type="domain">
    <text evidence="5">The PRC barrel domain binds ribosomal protein uS19.</text>
</comment>
<dbReference type="SUPFAM" id="SSF50447">
    <property type="entry name" value="Translation proteins"/>
    <property type="match status" value="1"/>
</dbReference>
<organism evidence="8 9">
    <name type="scientific">Desulforamulus hydrothermalis Lam5 = DSM 18033</name>
    <dbReference type="NCBI Taxonomy" id="1121428"/>
    <lineage>
        <taxon>Bacteria</taxon>
        <taxon>Bacillati</taxon>
        <taxon>Bacillota</taxon>
        <taxon>Clostridia</taxon>
        <taxon>Eubacteriales</taxon>
        <taxon>Peptococcaceae</taxon>
        <taxon>Desulforamulus</taxon>
    </lineage>
</organism>
<dbReference type="RefSeq" id="WP_008411926.1">
    <property type="nucleotide sequence ID" value="NZ_CAOS01000011.1"/>
</dbReference>
<name>K8DZG4_9FIRM</name>
<dbReference type="Gene3D" id="2.30.30.240">
    <property type="entry name" value="PRC-barrel domain"/>
    <property type="match status" value="1"/>
</dbReference>
<protein>
    <recommendedName>
        <fullName evidence="5">Ribosome maturation factor RimM</fullName>
    </recommendedName>
</protein>
<keyword evidence="2 5" id="KW-0690">Ribosome biogenesis</keyword>